<evidence type="ECO:0000313" key="1">
    <source>
        <dbReference type="EMBL" id="MBC5995405.1"/>
    </source>
</evidence>
<dbReference type="Proteomes" id="UP000609849">
    <property type="component" value="Unassembled WGS sequence"/>
</dbReference>
<dbReference type="EMBL" id="JACRWE010000001">
    <property type="protein sequence ID" value="MBC5995405.1"/>
    <property type="molecule type" value="Genomic_DNA"/>
</dbReference>
<proteinExistence type="predicted"/>
<accession>A0ABR7JKR3</accession>
<dbReference type="RefSeq" id="WP_153971390.1">
    <property type="nucleotide sequence ID" value="NZ_JACRWE010000001.1"/>
</dbReference>
<sequence>MNNDHPYQLNCPHCGSYITFNIPENKSITNNTSMVFSDKNIGNISISNSYKNSGSFGTYEAMDVEMICPHCSYSFKSTVHSNSTLE</sequence>
<name>A0ABR7JKR3_9FIRM</name>
<protein>
    <submittedName>
        <fullName evidence="1">Uncharacterized protein</fullName>
    </submittedName>
</protein>
<organism evidence="1 2">
    <name type="scientific">Romboutsia faecis</name>
    <dbReference type="NCBI Taxonomy" id="2764597"/>
    <lineage>
        <taxon>Bacteria</taxon>
        <taxon>Bacillati</taxon>
        <taxon>Bacillota</taxon>
        <taxon>Clostridia</taxon>
        <taxon>Peptostreptococcales</taxon>
        <taxon>Peptostreptococcaceae</taxon>
        <taxon>Romboutsia</taxon>
    </lineage>
</organism>
<gene>
    <name evidence="1" type="ORF">H8923_01415</name>
</gene>
<keyword evidence="2" id="KW-1185">Reference proteome</keyword>
<evidence type="ECO:0000313" key="2">
    <source>
        <dbReference type="Proteomes" id="UP000609849"/>
    </source>
</evidence>
<comment type="caution">
    <text evidence="1">The sequence shown here is derived from an EMBL/GenBank/DDBJ whole genome shotgun (WGS) entry which is preliminary data.</text>
</comment>
<reference evidence="1 2" key="1">
    <citation type="submission" date="2020-08" db="EMBL/GenBank/DDBJ databases">
        <authorList>
            <person name="Liu C."/>
            <person name="Sun Q."/>
        </authorList>
    </citation>
    <scope>NUCLEOTIDE SEQUENCE [LARGE SCALE GENOMIC DNA]</scope>
    <source>
        <strain evidence="1 2">NSJ-18</strain>
    </source>
</reference>